<sequence length="296" mass="32986">MEITLGPVLAFWKKQDVLDFYREAEDWPVDRIYLGETVCAKRRELRLDDWLTIARNLKVAGKEVVLSTLTLLEAASELASLRKICGNGEFLVEANDVGAIQLLSEACVPFVAGPAINIYNAYTLREMVNAGMQRWVMPVELSGEALTAILAQSDALGIREKFTTEVFSYGYLPLAWSARCFTARAYDLPKDDCQFRCLDHPDGLAVFSQEGERLFTLNGIQTQSGLCSNLLPQWQNMAEIGVDAMRISPRETGTGELVQKLRESMTSESSEQLPLQSVDQCNGYWFCLAGMNSTLS</sequence>
<dbReference type="PANTHER" id="PTHR30217">
    <property type="entry name" value="PEPTIDASE U32 FAMILY"/>
    <property type="match status" value="1"/>
</dbReference>
<reference evidence="3" key="1">
    <citation type="journal article" date="2019" name="Int. J. Syst. Evol. Microbiol.">
        <title>The Global Catalogue of Microorganisms (GCM) 10K type strain sequencing project: providing services to taxonomists for standard genome sequencing and annotation.</title>
        <authorList>
            <consortium name="The Broad Institute Genomics Platform"/>
            <consortium name="The Broad Institute Genome Sequencing Center for Infectious Disease"/>
            <person name="Wu L."/>
            <person name="Ma J."/>
        </authorList>
    </citation>
    <scope>NUCLEOTIDE SEQUENCE [LARGE SCALE GENOMIC DNA]</scope>
    <source>
        <strain evidence="3">JCM 17805</strain>
    </source>
</reference>
<feature type="binding site" evidence="1">
    <location>
        <position position="193"/>
    </location>
    <ligand>
        <name>[4Fe-4S] cluster</name>
        <dbReference type="ChEBI" id="CHEBI:49883"/>
    </ligand>
</feature>
<dbReference type="EMBL" id="BAABFL010000472">
    <property type="protein sequence ID" value="GAA4652247.1"/>
    <property type="molecule type" value="Genomic_DNA"/>
</dbReference>
<comment type="function">
    <text evidence="1">Required for O(2)-independent ubiquinone (coenzyme Q) biosynthesis. Together with UbiU, is essential for the C6-hydroxylation reaction in the oxygen-independent ubiquinone biosynthesis pathway.</text>
</comment>
<feature type="binding site" evidence="1">
    <location>
        <position position="197"/>
    </location>
    <ligand>
        <name>[4Fe-4S] cluster</name>
        <dbReference type="ChEBI" id="CHEBI:49883"/>
    </ligand>
</feature>
<accession>A0ABP8VB97</accession>
<comment type="subunit">
    <text evidence="1">Forms a heterodimer with UbiU.</text>
</comment>
<keyword evidence="1" id="KW-0004">4Fe-4S</keyword>
<comment type="caution">
    <text evidence="2">The sequence shown here is derived from an EMBL/GenBank/DDBJ whole genome shotgun (WGS) entry which is preliminary data.</text>
</comment>
<dbReference type="NCBIfam" id="NF011991">
    <property type="entry name" value="PRK15447.1"/>
    <property type="match status" value="1"/>
</dbReference>
<dbReference type="InterPro" id="IPR043693">
    <property type="entry name" value="UbiV"/>
</dbReference>
<dbReference type="RefSeq" id="WP_345198768.1">
    <property type="nucleotide sequence ID" value="NZ_BAABFL010000472.1"/>
</dbReference>
<keyword evidence="1" id="KW-0408">Iron</keyword>
<evidence type="ECO:0000256" key="1">
    <source>
        <dbReference type="HAMAP-Rule" id="MF_02233"/>
    </source>
</evidence>
<keyword evidence="1" id="KW-0831">Ubiquinone biosynthesis</keyword>
<feature type="binding site" evidence="1">
    <location>
        <position position="39"/>
    </location>
    <ligand>
        <name>[4Fe-4S] cluster</name>
        <dbReference type="ChEBI" id="CHEBI:49883"/>
    </ligand>
</feature>
<keyword evidence="1" id="KW-0479">Metal-binding</keyword>
<comment type="pathway">
    <text evidence="1">Cofactor biosynthesis; ubiquinone biosynthesis.</text>
</comment>
<proteinExistence type="inferred from homology"/>
<dbReference type="Proteomes" id="UP001500604">
    <property type="component" value="Unassembled WGS sequence"/>
</dbReference>
<evidence type="ECO:0000313" key="3">
    <source>
        <dbReference type="Proteomes" id="UP001500604"/>
    </source>
</evidence>
<dbReference type="Pfam" id="PF01136">
    <property type="entry name" value="Peptidase_U32"/>
    <property type="match status" value="1"/>
</dbReference>
<dbReference type="InterPro" id="IPR001539">
    <property type="entry name" value="Peptidase_U32"/>
</dbReference>
<name>A0ABP8VB97_9GAMM</name>
<keyword evidence="3" id="KW-1185">Reference proteome</keyword>
<dbReference type="InterPro" id="IPR051454">
    <property type="entry name" value="RNA/ubiquinone_mod_enzymes"/>
</dbReference>
<protein>
    <recommendedName>
        <fullName evidence="1">Ubiquinone biosynthesis protein UbiV</fullName>
    </recommendedName>
</protein>
<dbReference type="PANTHER" id="PTHR30217:SF11">
    <property type="entry name" value="UBIQUINONE BIOSYNTHESIS PROTEIN UBIV"/>
    <property type="match status" value="1"/>
</dbReference>
<feature type="binding site" evidence="1">
    <location>
        <position position="180"/>
    </location>
    <ligand>
        <name>[4Fe-4S] cluster</name>
        <dbReference type="ChEBI" id="CHEBI:49883"/>
    </ligand>
</feature>
<gene>
    <name evidence="1" type="primary">ubiV</name>
    <name evidence="2" type="ORF">GCM10023116_45310</name>
</gene>
<organism evidence="2 3">
    <name type="scientific">Kistimonas scapharcae</name>
    <dbReference type="NCBI Taxonomy" id="1036133"/>
    <lineage>
        <taxon>Bacteria</taxon>
        <taxon>Pseudomonadati</taxon>
        <taxon>Pseudomonadota</taxon>
        <taxon>Gammaproteobacteria</taxon>
        <taxon>Oceanospirillales</taxon>
        <taxon>Endozoicomonadaceae</taxon>
        <taxon>Kistimonas</taxon>
    </lineage>
</organism>
<evidence type="ECO:0000313" key="2">
    <source>
        <dbReference type="EMBL" id="GAA4652247.1"/>
    </source>
</evidence>
<dbReference type="HAMAP" id="MF_02233">
    <property type="entry name" value="UbiV"/>
    <property type="match status" value="1"/>
</dbReference>
<keyword evidence="1" id="KW-0411">Iron-sulfur</keyword>
<comment type="cofactor">
    <cofactor evidence="1">
        <name>[4Fe-4S] cluster</name>
        <dbReference type="ChEBI" id="CHEBI:49883"/>
    </cofactor>
</comment>
<comment type="similarity">
    <text evidence="1">Belongs to the peptidase U32 family. UbiV subfamily.</text>
</comment>